<name>A0ACC0ASV2_CATRO</name>
<evidence type="ECO:0000313" key="1">
    <source>
        <dbReference type="EMBL" id="KAI5663619.1"/>
    </source>
</evidence>
<dbReference type="Proteomes" id="UP001060085">
    <property type="component" value="Linkage Group LG05"/>
</dbReference>
<proteinExistence type="predicted"/>
<evidence type="ECO:0000313" key="2">
    <source>
        <dbReference type="Proteomes" id="UP001060085"/>
    </source>
</evidence>
<gene>
    <name evidence="1" type="ORF">M9H77_22942</name>
</gene>
<keyword evidence="2" id="KW-1185">Reference proteome</keyword>
<protein>
    <submittedName>
        <fullName evidence="1">Uncharacterized protein</fullName>
    </submittedName>
</protein>
<reference evidence="2" key="1">
    <citation type="journal article" date="2023" name="Nat. Plants">
        <title>Single-cell RNA sequencing provides a high-resolution roadmap for understanding the multicellular compartmentation of specialized metabolism.</title>
        <authorList>
            <person name="Sun S."/>
            <person name="Shen X."/>
            <person name="Li Y."/>
            <person name="Li Y."/>
            <person name="Wang S."/>
            <person name="Li R."/>
            <person name="Zhang H."/>
            <person name="Shen G."/>
            <person name="Guo B."/>
            <person name="Wei J."/>
            <person name="Xu J."/>
            <person name="St-Pierre B."/>
            <person name="Chen S."/>
            <person name="Sun C."/>
        </authorList>
    </citation>
    <scope>NUCLEOTIDE SEQUENCE [LARGE SCALE GENOMIC DNA]</scope>
</reference>
<comment type="caution">
    <text evidence="1">The sequence shown here is derived from an EMBL/GenBank/DDBJ whole genome shotgun (WGS) entry which is preliminary data.</text>
</comment>
<accession>A0ACC0ASV2</accession>
<dbReference type="EMBL" id="CM044705">
    <property type="protein sequence ID" value="KAI5663619.1"/>
    <property type="molecule type" value="Genomic_DNA"/>
</dbReference>
<sequence length="118" mass="13632">MSGEAEAQAKTEAVAVKPASFSLLQLSVWTKRKKRRREEKERRGKKKKKEEREGRSCAASVQGQRVAGLGGEKREDGRRDQKKGEEKRGGREEQRRGRRRGEWAVARDTRKGKKEERK</sequence>
<organism evidence="1 2">
    <name type="scientific">Catharanthus roseus</name>
    <name type="common">Madagascar periwinkle</name>
    <name type="synonym">Vinca rosea</name>
    <dbReference type="NCBI Taxonomy" id="4058"/>
    <lineage>
        <taxon>Eukaryota</taxon>
        <taxon>Viridiplantae</taxon>
        <taxon>Streptophyta</taxon>
        <taxon>Embryophyta</taxon>
        <taxon>Tracheophyta</taxon>
        <taxon>Spermatophyta</taxon>
        <taxon>Magnoliopsida</taxon>
        <taxon>eudicotyledons</taxon>
        <taxon>Gunneridae</taxon>
        <taxon>Pentapetalae</taxon>
        <taxon>asterids</taxon>
        <taxon>lamiids</taxon>
        <taxon>Gentianales</taxon>
        <taxon>Apocynaceae</taxon>
        <taxon>Rauvolfioideae</taxon>
        <taxon>Vinceae</taxon>
        <taxon>Catharanthinae</taxon>
        <taxon>Catharanthus</taxon>
    </lineage>
</organism>